<dbReference type="EMBL" id="JACVVK020000522">
    <property type="protein sequence ID" value="KAK7468115.1"/>
    <property type="molecule type" value="Genomic_DNA"/>
</dbReference>
<feature type="compositionally biased region" description="Polar residues" evidence="1">
    <location>
        <begin position="207"/>
        <end position="221"/>
    </location>
</feature>
<feature type="compositionally biased region" description="Basic and acidic residues" evidence="1">
    <location>
        <begin position="583"/>
        <end position="599"/>
    </location>
</feature>
<name>A0ABD0JAX0_9CAEN</name>
<feature type="region of interest" description="Disordered" evidence="1">
    <location>
        <begin position="204"/>
        <end position="250"/>
    </location>
</feature>
<feature type="region of interest" description="Disordered" evidence="1">
    <location>
        <begin position="699"/>
        <end position="719"/>
    </location>
</feature>
<feature type="region of interest" description="Disordered" evidence="1">
    <location>
        <begin position="443"/>
        <end position="465"/>
    </location>
</feature>
<keyword evidence="2" id="KW-1133">Transmembrane helix</keyword>
<dbReference type="Pfam" id="PF00629">
    <property type="entry name" value="MAM"/>
    <property type="match status" value="1"/>
</dbReference>
<feature type="compositionally biased region" description="Basic and acidic residues" evidence="1">
    <location>
        <begin position="607"/>
        <end position="630"/>
    </location>
</feature>
<keyword evidence="2" id="KW-0812">Transmembrane</keyword>
<feature type="compositionally biased region" description="Polar residues" evidence="1">
    <location>
        <begin position="292"/>
        <end position="302"/>
    </location>
</feature>
<evidence type="ECO:0000256" key="2">
    <source>
        <dbReference type="SAM" id="Phobius"/>
    </source>
</evidence>
<feature type="compositionally biased region" description="Basic and acidic residues" evidence="1">
    <location>
        <begin position="315"/>
        <end position="338"/>
    </location>
</feature>
<dbReference type="AlphaFoldDB" id="A0ABD0JAX0"/>
<feature type="transmembrane region" description="Helical" evidence="2">
    <location>
        <begin position="174"/>
        <end position="197"/>
    </location>
</feature>
<gene>
    <name evidence="4" type="ORF">BaRGS_00036630</name>
</gene>
<feature type="compositionally biased region" description="Polar residues" evidence="1">
    <location>
        <begin position="649"/>
        <end position="664"/>
    </location>
</feature>
<feature type="domain" description="MAM" evidence="3">
    <location>
        <begin position="5"/>
        <end position="125"/>
    </location>
</feature>
<reference evidence="4 5" key="1">
    <citation type="journal article" date="2023" name="Sci. Data">
        <title>Genome assembly of the Korean intertidal mud-creeper Batillaria attramentaria.</title>
        <authorList>
            <person name="Patra A.K."/>
            <person name="Ho P.T."/>
            <person name="Jun S."/>
            <person name="Lee S.J."/>
            <person name="Kim Y."/>
            <person name="Won Y.J."/>
        </authorList>
    </citation>
    <scope>NUCLEOTIDE SEQUENCE [LARGE SCALE GENOMIC DNA]</scope>
    <source>
        <strain evidence="4">Wonlab-2016</strain>
    </source>
</reference>
<sequence>MCTGWTNLKGSDSLDWLTNDTCPPNGDNGCLSVDFTDAPANSNATLESPCMCATGLNASILSFQYAIPGGLRKNNCPLSVYLTTDTNRSLLWNSTGATRNNYTQAQMEISSPDHPFKILIEGKTTDNKPCASGGNKTRIVNIIYEGVAPSTLSPPESSGSLAETKAEETVDVGVAAGIGVGAVALIALIVALLLYLWKRRTRKDETNSQLASEETANTDTLETVVDPSYQADNDHTAEDGNTTADESNKPRLAISHYEVVDVQDLHPIYTEPADAVTPTNAHTLKPKEGNLETKSPTVSESSEVLYAKPVKPKGPGKDILKQHSESTKSEKEVEKPKGSEQNNYNKLVLQNPRAKRIDQLDSTGDGSGLTATPSLSNARSLQGARPHPGDKNVDLSKSATSQPDHSDVYNRLDKERPITPAVNPDVVVDTGLVYNRLNEVAPVNPAEPVGQGSSGTDTRIKETANPDVVDTGLVYNRLNEVVTASTTTKPDSEGQGSSETEELYLNTDHIKATPKPRSDSGGAHHALDKDRPKERPNTPAANVDGVVDTGLVYNRLNEVTPMTAQKAIKPDGAGHGSSTAGSKRRETEELYMNVDHDGVKPVPKSDSGGHKLNKDRPKERPTKTDAKPDAADTGLLYNRLNAVAPATAPITTQPGRAGQASSSAGPKRRGTEELYMNVDHDGVKPVPRPESGGVYHQLEFDAKGRDQANAASDVYDRTA</sequence>
<dbReference type="Proteomes" id="UP001519460">
    <property type="component" value="Unassembled WGS sequence"/>
</dbReference>
<feature type="region of interest" description="Disordered" evidence="1">
    <location>
        <begin position="648"/>
        <end position="671"/>
    </location>
</feature>
<feature type="compositionally biased region" description="Polar residues" evidence="1">
    <location>
        <begin position="360"/>
        <end position="380"/>
    </location>
</feature>
<evidence type="ECO:0000259" key="3">
    <source>
        <dbReference type="Pfam" id="PF00629"/>
    </source>
</evidence>
<feature type="region of interest" description="Disordered" evidence="1">
    <location>
        <begin position="511"/>
        <end position="546"/>
    </location>
</feature>
<comment type="caution">
    <text evidence="4">The sequence shown here is derived from an EMBL/GenBank/DDBJ whole genome shotgun (WGS) entry which is preliminary data.</text>
</comment>
<accession>A0ABD0JAX0</accession>
<dbReference type="InterPro" id="IPR013320">
    <property type="entry name" value="ConA-like_dom_sf"/>
</dbReference>
<dbReference type="InterPro" id="IPR000998">
    <property type="entry name" value="MAM_dom"/>
</dbReference>
<evidence type="ECO:0000313" key="5">
    <source>
        <dbReference type="Proteomes" id="UP001519460"/>
    </source>
</evidence>
<keyword evidence="5" id="KW-1185">Reference proteome</keyword>
<dbReference type="Gene3D" id="2.60.120.200">
    <property type="match status" value="1"/>
</dbReference>
<evidence type="ECO:0000313" key="4">
    <source>
        <dbReference type="EMBL" id="KAK7468115.1"/>
    </source>
</evidence>
<feature type="compositionally biased region" description="Basic and acidic residues" evidence="1">
    <location>
        <begin position="404"/>
        <end position="417"/>
    </location>
</feature>
<feature type="compositionally biased region" description="Basic and acidic residues" evidence="1">
    <location>
        <begin position="525"/>
        <end position="536"/>
    </location>
</feature>
<evidence type="ECO:0000256" key="1">
    <source>
        <dbReference type="SAM" id="MobiDB-lite"/>
    </source>
</evidence>
<keyword evidence="2" id="KW-0472">Membrane</keyword>
<proteinExistence type="predicted"/>
<organism evidence="4 5">
    <name type="scientific">Batillaria attramentaria</name>
    <dbReference type="NCBI Taxonomy" id="370345"/>
    <lineage>
        <taxon>Eukaryota</taxon>
        <taxon>Metazoa</taxon>
        <taxon>Spiralia</taxon>
        <taxon>Lophotrochozoa</taxon>
        <taxon>Mollusca</taxon>
        <taxon>Gastropoda</taxon>
        <taxon>Caenogastropoda</taxon>
        <taxon>Sorbeoconcha</taxon>
        <taxon>Cerithioidea</taxon>
        <taxon>Batillariidae</taxon>
        <taxon>Batillaria</taxon>
    </lineage>
</organism>
<feature type="region of interest" description="Disordered" evidence="1">
    <location>
        <begin position="563"/>
        <end position="630"/>
    </location>
</feature>
<dbReference type="SUPFAM" id="SSF49899">
    <property type="entry name" value="Concanavalin A-like lectins/glucanases"/>
    <property type="match status" value="1"/>
</dbReference>
<feature type="region of interest" description="Disordered" evidence="1">
    <location>
        <begin position="271"/>
        <end position="422"/>
    </location>
</feature>
<protein>
    <recommendedName>
        <fullName evidence="3">MAM domain-containing protein</fullName>
    </recommendedName>
</protein>